<feature type="compositionally biased region" description="Low complexity" evidence="10">
    <location>
        <begin position="1"/>
        <end position="16"/>
    </location>
</feature>
<comment type="function">
    <text evidence="8">Component of the Mediator complex, a coactivator involved in the regulated transcription of nearly all RNA polymerase II-dependent genes. Mediator functions as a bridge to convey information from gene-specific regulatory proteins to the basal RNA polymerase II transcription machinery. Mediator is recruited to promoters by direct interactions with regulatory proteins and serves as a scaffold for the assembly of a functional preinitiation complex with RNA polymerase II and the general transcription factors.</text>
</comment>
<dbReference type="OrthoDB" id="10067025at2759"/>
<feature type="region of interest" description="Disordered" evidence="10">
    <location>
        <begin position="1"/>
        <end position="89"/>
    </location>
</feature>
<comment type="subcellular location">
    <subcellularLocation>
        <location evidence="1">Nucleus</location>
    </subcellularLocation>
</comment>
<keyword evidence="7" id="KW-0539">Nucleus</keyword>
<evidence type="ECO:0000256" key="9">
    <source>
        <dbReference type="ARBA" id="ARBA00031981"/>
    </source>
</evidence>
<proteinExistence type="inferred from homology"/>
<evidence type="ECO:0000256" key="4">
    <source>
        <dbReference type="ARBA" id="ARBA00023015"/>
    </source>
</evidence>
<evidence type="ECO:0000256" key="1">
    <source>
        <dbReference type="ARBA" id="ARBA00004123"/>
    </source>
</evidence>
<keyword evidence="4" id="KW-0805">Transcription regulation</keyword>
<sequence length="274" mass="30406">MGQQSMMDQSMHSQQMTPTGAGGAYHPPPSPALSHPSPMAQPTTPLPPSSGMGQPPTPYDGSLQRPSSTTPGQQIPASQRIPGTVQASTPPQSYMIPTFLCRLAQEGLVEILSRFHDFLNSLKTWQPPPGIPNMSQASMDRKTKIQESARTIRHLMKRLRVIYDKIYMECPEDESSVDVMSLIPFHDLNLDGTPNTSSPSSSEDSSEYAYPFHNPQPAVGRDTLSDAHKAALKEHKELSEVLKERNKQLKVLIDHSRTLIWEVNTMLAMRKHCL</sequence>
<dbReference type="InterPro" id="IPR021019">
    <property type="entry name" value="Mediator_Med30_met"/>
</dbReference>
<evidence type="ECO:0000256" key="3">
    <source>
        <dbReference type="ARBA" id="ARBA00019664"/>
    </source>
</evidence>
<dbReference type="PANTHER" id="PTHR31705">
    <property type="entry name" value="MEDIATOR OF RNA POLYMERASE II TRANSCRIPTION SUBUNIT 30"/>
    <property type="match status" value="1"/>
</dbReference>
<dbReference type="GO" id="GO:0045893">
    <property type="term" value="P:positive regulation of DNA-templated transcription"/>
    <property type="evidence" value="ECO:0007669"/>
    <property type="project" value="TreeGrafter"/>
</dbReference>
<dbReference type="Pfam" id="PF11315">
    <property type="entry name" value="Med30"/>
    <property type="match status" value="2"/>
</dbReference>
<keyword evidence="6" id="KW-0804">Transcription</keyword>
<organism evidence="11">
    <name type="scientific">Cyprideis torosa</name>
    <dbReference type="NCBI Taxonomy" id="163714"/>
    <lineage>
        <taxon>Eukaryota</taxon>
        <taxon>Metazoa</taxon>
        <taxon>Ecdysozoa</taxon>
        <taxon>Arthropoda</taxon>
        <taxon>Crustacea</taxon>
        <taxon>Oligostraca</taxon>
        <taxon>Ostracoda</taxon>
        <taxon>Podocopa</taxon>
        <taxon>Podocopida</taxon>
        <taxon>Cytherocopina</taxon>
        <taxon>Cytheroidea</taxon>
        <taxon>Cytherideidae</taxon>
        <taxon>Cyprideis</taxon>
    </lineage>
</organism>
<evidence type="ECO:0000256" key="10">
    <source>
        <dbReference type="SAM" id="MobiDB-lite"/>
    </source>
</evidence>
<gene>
    <name evidence="11" type="ORF">CTOB1V02_LOCUS8604</name>
</gene>
<feature type="compositionally biased region" description="Polar residues" evidence="10">
    <location>
        <begin position="64"/>
        <end position="77"/>
    </location>
</feature>
<evidence type="ECO:0000313" key="11">
    <source>
        <dbReference type="EMBL" id="CAD7230748.1"/>
    </source>
</evidence>
<evidence type="ECO:0000256" key="7">
    <source>
        <dbReference type="ARBA" id="ARBA00023242"/>
    </source>
</evidence>
<feature type="region of interest" description="Disordered" evidence="10">
    <location>
        <begin position="191"/>
        <end position="214"/>
    </location>
</feature>
<keyword evidence="5" id="KW-0010">Activator</keyword>
<evidence type="ECO:0000256" key="2">
    <source>
        <dbReference type="ARBA" id="ARBA00010606"/>
    </source>
</evidence>
<reference evidence="11" key="1">
    <citation type="submission" date="2020-11" db="EMBL/GenBank/DDBJ databases">
        <authorList>
            <person name="Tran Van P."/>
        </authorList>
    </citation>
    <scope>NUCLEOTIDE SEQUENCE</scope>
</reference>
<name>A0A7R8ZQS0_9CRUS</name>
<dbReference type="GO" id="GO:0003712">
    <property type="term" value="F:transcription coregulator activity"/>
    <property type="evidence" value="ECO:0007669"/>
    <property type="project" value="TreeGrafter"/>
</dbReference>
<evidence type="ECO:0000256" key="6">
    <source>
        <dbReference type="ARBA" id="ARBA00023163"/>
    </source>
</evidence>
<dbReference type="GO" id="GO:0016592">
    <property type="term" value="C:mediator complex"/>
    <property type="evidence" value="ECO:0007669"/>
    <property type="project" value="TreeGrafter"/>
</dbReference>
<dbReference type="EMBL" id="OB662925">
    <property type="protein sequence ID" value="CAD7230748.1"/>
    <property type="molecule type" value="Genomic_DNA"/>
</dbReference>
<comment type="similarity">
    <text evidence="2">Belongs to the Mediator complex subunit 30 family.</text>
</comment>
<accession>A0A7R8ZQS0</accession>
<dbReference type="AlphaFoldDB" id="A0A7R8ZQS0"/>
<protein>
    <recommendedName>
        <fullName evidence="3">Mediator of RNA polymerase II transcription subunit 30</fullName>
    </recommendedName>
    <alternativeName>
        <fullName evidence="9">Mediator complex subunit 30</fullName>
    </alternativeName>
</protein>
<evidence type="ECO:0000256" key="8">
    <source>
        <dbReference type="ARBA" id="ARBA00025687"/>
    </source>
</evidence>
<dbReference type="PANTHER" id="PTHR31705:SF4">
    <property type="entry name" value="MEDIATOR OF RNA POLYMERASE II TRANSCRIPTION SUBUNIT 30"/>
    <property type="match status" value="1"/>
</dbReference>
<evidence type="ECO:0000256" key="5">
    <source>
        <dbReference type="ARBA" id="ARBA00023159"/>
    </source>
</evidence>